<evidence type="ECO:0000256" key="4">
    <source>
        <dbReference type="ARBA" id="ARBA00005189"/>
    </source>
</evidence>
<feature type="transmembrane region" description="Helical" evidence="19">
    <location>
        <begin position="41"/>
        <end position="74"/>
    </location>
</feature>
<dbReference type="EC" id="2.7.7.41" evidence="6"/>
<keyword evidence="13 19" id="KW-0472">Membrane</keyword>
<evidence type="ECO:0000313" key="20">
    <source>
        <dbReference type="EMBL" id="TNV79191.1"/>
    </source>
</evidence>
<evidence type="ECO:0000256" key="9">
    <source>
        <dbReference type="ARBA" id="ARBA00022692"/>
    </source>
</evidence>
<dbReference type="GO" id="GO:0005789">
    <property type="term" value="C:endoplasmic reticulum membrane"/>
    <property type="evidence" value="ECO:0007669"/>
    <property type="project" value="TreeGrafter"/>
</dbReference>
<dbReference type="GO" id="GO:0016024">
    <property type="term" value="P:CDP-diacylglycerol biosynthetic process"/>
    <property type="evidence" value="ECO:0007669"/>
    <property type="project" value="UniProtKB-UniPathway"/>
</dbReference>
<protein>
    <recommendedName>
        <fullName evidence="6">phosphatidate cytidylyltransferase</fullName>
        <ecNumber evidence="6">2.7.7.41</ecNumber>
    </recommendedName>
    <alternativeName>
        <fullName evidence="16">CDP-diacylglycerol synthase</fullName>
    </alternativeName>
    <alternativeName>
        <fullName evidence="17">CDP-diglyceride pyrophosphorylase</fullName>
    </alternativeName>
    <alternativeName>
        <fullName evidence="18">CDP-diglyceride synthase</fullName>
    </alternativeName>
</protein>
<evidence type="ECO:0000256" key="18">
    <source>
        <dbReference type="ARBA" id="ARBA00033406"/>
    </source>
</evidence>
<keyword evidence="15" id="KW-1208">Phospholipid metabolism</keyword>
<keyword evidence="8" id="KW-0808">Transferase</keyword>
<dbReference type="PANTHER" id="PTHR13773">
    <property type="entry name" value="PHOSPHATIDATE CYTIDYLYLTRANSFERASE"/>
    <property type="match status" value="1"/>
</dbReference>
<evidence type="ECO:0000256" key="10">
    <source>
        <dbReference type="ARBA" id="ARBA00022695"/>
    </source>
</evidence>
<dbReference type="GO" id="GO:0004605">
    <property type="term" value="F:phosphatidate cytidylyltransferase activity"/>
    <property type="evidence" value="ECO:0007669"/>
    <property type="project" value="UniProtKB-EC"/>
</dbReference>
<evidence type="ECO:0000256" key="3">
    <source>
        <dbReference type="ARBA" id="ARBA00005119"/>
    </source>
</evidence>
<dbReference type="Pfam" id="PF01148">
    <property type="entry name" value="CTP_transf_1"/>
    <property type="match status" value="1"/>
</dbReference>
<evidence type="ECO:0000256" key="19">
    <source>
        <dbReference type="SAM" id="Phobius"/>
    </source>
</evidence>
<keyword evidence="21" id="KW-1185">Reference proteome</keyword>
<feature type="transmembrane region" description="Helical" evidence="19">
    <location>
        <begin position="86"/>
        <end position="109"/>
    </location>
</feature>
<dbReference type="InterPro" id="IPR016720">
    <property type="entry name" value="PC_Trfase_euk"/>
</dbReference>
<evidence type="ECO:0000256" key="7">
    <source>
        <dbReference type="ARBA" id="ARBA00022516"/>
    </source>
</evidence>
<keyword evidence="12" id="KW-0443">Lipid metabolism</keyword>
<feature type="transmembrane region" description="Helical" evidence="19">
    <location>
        <begin position="269"/>
        <end position="288"/>
    </location>
</feature>
<dbReference type="UniPathway" id="UPA00557">
    <property type="reaction ID" value="UER00614"/>
</dbReference>
<feature type="transmembrane region" description="Helical" evidence="19">
    <location>
        <begin position="203"/>
        <end position="222"/>
    </location>
</feature>
<evidence type="ECO:0000313" key="21">
    <source>
        <dbReference type="Proteomes" id="UP000785679"/>
    </source>
</evidence>
<evidence type="ECO:0000256" key="8">
    <source>
        <dbReference type="ARBA" id="ARBA00022679"/>
    </source>
</evidence>
<dbReference type="EMBL" id="RRYP01009246">
    <property type="protein sequence ID" value="TNV79191.1"/>
    <property type="molecule type" value="Genomic_DNA"/>
</dbReference>
<evidence type="ECO:0000256" key="1">
    <source>
        <dbReference type="ARBA" id="ARBA00001698"/>
    </source>
</evidence>
<comment type="pathway">
    <text evidence="3">Phospholipid metabolism; CDP-diacylglycerol biosynthesis; CDP-diacylglycerol from sn-glycerol 3-phosphate: step 3/3.</text>
</comment>
<comment type="catalytic activity">
    <reaction evidence="1">
        <text>a 1,2-diacyl-sn-glycero-3-phosphate + CTP + H(+) = a CDP-1,2-diacyl-sn-glycerol + diphosphate</text>
        <dbReference type="Rhea" id="RHEA:16229"/>
        <dbReference type="ChEBI" id="CHEBI:15378"/>
        <dbReference type="ChEBI" id="CHEBI:33019"/>
        <dbReference type="ChEBI" id="CHEBI:37563"/>
        <dbReference type="ChEBI" id="CHEBI:58332"/>
        <dbReference type="ChEBI" id="CHEBI:58608"/>
        <dbReference type="EC" id="2.7.7.41"/>
    </reaction>
</comment>
<keyword evidence="11 19" id="KW-1133">Transmembrane helix</keyword>
<gene>
    <name evidence="20" type="ORF">FGO68_gene8604</name>
</gene>
<keyword evidence="9 19" id="KW-0812">Transmembrane</keyword>
<evidence type="ECO:0000256" key="6">
    <source>
        <dbReference type="ARBA" id="ARBA00012487"/>
    </source>
</evidence>
<evidence type="ECO:0000256" key="17">
    <source>
        <dbReference type="ARBA" id="ARBA00032396"/>
    </source>
</evidence>
<feature type="transmembrane region" description="Helical" evidence="19">
    <location>
        <begin position="179"/>
        <end position="196"/>
    </location>
</feature>
<proteinExistence type="inferred from homology"/>
<organism evidence="20 21">
    <name type="scientific">Halteria grandinella</name>
    <dbReference type="NCBI Taxonomy" id="5974"/>
    <lineage>
        <taxon>Eukaryota</taxon>
        <taxon>Sar</taxon>
        <taxon>Alveolata</taxon>
        <taxon>Ciliophora</taxon>
        <taxon>Intramacronucleata</taxon>
        <taxon>Spirotrichea</taxon>
        <taxon>Stichotrichia</taxon>
        <taxon>Sporadotrichida</taxon>
        <taxon>Halteriidae</taxon>
        <taxon>Halteria</taxon>
    </lineage>
</organism>
<dbReference type="PANTHER" id="PTHR13773:SF8">
    <property type="entry name" value="PHOSPHATIDATE CYTIDYLYLTRANSFERASE, PHOTORECEPTOR-SPECIFIC"/>
    <property type="match status" value="1"/>
</dbReference>
<evidence type="ECO:0000256" key="14">
    <source>
        <dbReference type="ARBA" id="ARBA00023209"/>
    </source>
</evidence>
<evidence type="ECO:0000256" key="15">
    <source>
        <dbReference type="ARBA" id="ARBA00023264"/>
    </source>
</evidence>
<keyword evidence="10" id="KW-0548">Nucleotidyltransferase</keyword>
<comment type="subcellular location">
    <subcellularLocation>
        <location evidence="2">Membrane</location>
        <topology evidence="2">Multi-pass membrane protein</topology>
    </subcellularLocation>
</comment>
<keyword evidence="14" id="KW-0594">Phospholipid biosynthesis</keyword>
<evidence type="ECO:0000256" key="13">
    <source>
        <dbReference type="ARBA" id="ARBA00023136"/>
    </source>
</evidence>
<dbReference type="AlphaFoldDB" id="A0A8J8T2K1"/>
<keyword evidence="7" id="KW-0444">Lipid biosynthesis</keyword>
<feature type="transmembrane region" description="Helical" evidence="19">
    <location>
        <begin position="228"/>
        <end position="248"/>
    </location>
</feature>
<accession>A0A8J8T2K1</accession>
<evidence type="ECO:0000256" key="16">
    <source>
        <dbReference type="ARBA" id="ARBA00029893"/>
    </source>
</evidence>
<evidence type="ECO:0000256" key="11">
    <source>
        <dbReference type="ARBA" id="ARBA00022989"/>
    </source>
</evidence>
<dbReference type="Proteomes" id="UP000785679">
    <property type="component" value="Unassembled WGS sequence"/>
</dbReference>
<reference evidence="20" key="1">
    <citation type="submission" date="2019-06" db="EMBL/GenBank/DDBJ databases">
        <authorList>
            <person name="Zheng W."/>
        </authorList>
    </citation>
    <scope>NUCLEOTIDE SEQUENCE</scope>
    <source>
        <strain evidence="20">QDHG01</strain>
    </source>
</reference>
<comment type="similarity">
    <text evidence="5">Belongs to the CDS family.</text>
</comment>
<dbReference type="OrthoDB" id="10260889at2759"/>
<comment type="pathway">
    <text evidence="4">Lipid metabolism.</text>
</comment>
<evidence type="ECO:0000256" key="12">
    <source>
        <dbReference type="ARBA" id="ARBA00023098"/>
    </source>
</evidence>
<sequence>MTADERVNFPGFNLGLPKKQAFSIRLLQQQKLVQVAKLKAFLARCLIVAGVIIVLCMGHVYGSLSIIIIATLIYKAVLQQKKREEAISRNIFFSGIEWYVYIITFYTMLPRLFLRRDLFKNEIPASQYFLGLVSTGNSTNESAPVNLTQQTWVQFIEQEAIRYLKLIIFDYHQTIRSTLYIAGSMIFVMSLKLGFIKYQLRRLAWSVIVIIFFFAFSFVQIYNLFKGIYWVVFPLLCVPVNSVFASLVGMAIGKTPLNRKQMPSKTVEGYIGGIILTCIWAYFAAGYLSQFQYLVCSQTSLSWSIFDGLTCEESPLVKARRIQIGYIWGIGDVGPYEFTHREIKTHSVIISIFASMVSPFGQLIITGFKKAFNIKSEDFAEAFEGSIRDMLRTQGTIAVFVFLYLNQVIYRASSNLEDVIYLIQNLNIEEKMGLLGILQQQLYNSTLKLSNLQ</sequence>
<name>A0A8J8T2K1_HALGN</name>
<comment type="caution">
    <text evidence="20">The sequence shown here is derived from an EMBL/GenBank/DDBJ whole genome shotgun (WGS) entry which is preliminary data.</text>
</comment>
<evidence type="ECO:0000256" key="5">
    <source>
        <dbReference type="ARBA" id="ARBA00010185"/>
    </source>
</evidence>
<evidence type="ECO:0000256" key="2">
    <source>
        <dbReference type="ARBA" id="ARBA00004141"/>
    </source>
</evidence>